<evidence type="ECO:0000256" key="3">
    <source>
        <dbReference type="ARBA" id="ARBA00022692"/>
    </source>
</evidence>
<dbReference type="InterPro" id="IPR011701">
    <property type="entry name" value="MFS"/>
</dbReference>
<evidence type="ECO:0000259" key="7">
    <source>
        <dbReference type="PROSITE" id="PS50850"/>
    </source>
</evidence>
<reference evidence="8 9" key="1">
    <citation type="submission" date="2020-05" db="EMBL/GenBank/DDBJ databases">
        <title>DNA-SIP metagenomic assembled genomes.</title>
        <authorList>
            <person name="Yu J."/>
        </authorList>
    </citation>
    <scope>NUCLEOTIDE SEQUENCE [LARGE SCALE GENOMIC DNA]</scope>
    <source>
        <strain evidence="8">Bin5.27</strain>
    </source>
</reference>
<dbReference type="InterPro" id="IPR036259">
    <property type="entry name" value="MFS_trans_sf"/>
</dbReference>
<evidence type="ECO:0000256" key="2">
    <source>
        <dbReference type="ARBA" id="ARBA00022475"/>
    </source>
</evidence>
<organism evidence="8 9">
    <name type="scientific">Glycomyces artemisiae</name>
    <dbReference type="NCBI Taxonomy" id="1076443"/>
    <lineage>
        <taxon>Bacteria</taxon>
        <taxon>Bacillati</taxon>
        <taxon>Actinomycetota</taxon>
        <taxon>Actinomycetes</taxon>
        <taxon>Glycomycetales</taxon>
        <taxon>Glycomycetaceae</taxon>
        <taxon>Glycomyces</taxon>
    </lineage>
</organism>
<keyword evidence="3 6" id="KW-0812">Transmembrane</keyword>
<feature type="transmembrane region" description="Helical" evidence="6">
    <location>
        <begin position="27"/>
        <end position="46"/>
    </location>
</feature>
<protein>
    <submittedName>
        <fullName evidence="8">MFS transporter</fullName>
    </submittedName>
</protein>
<evidence type="ECO:0000256" key="6">
    <source>
        <dbReference type="SAM" id="Phobius"/>
    </source>
</evidence>
<dbReference type="EMBL" id="JABFXE010000331">
    <property type="protein sequence ID" value="NUQ88344.1"/>
    <property type="molecule type" value="Genomic_DNA"/>
</dbReference>
<proteinExistence type="predicted"/>
<comment type="subcellular location">
    <subcellularLocation>
        <location evidence="1">Cell membrane</location>
        <topology evidence="1">Multi-pass membrane protein</topology>
    </subcellularLocation>
</comment>
<comment type="caution">
    <text evidence="8">The sequence shown here is derived from an EMBL/GenBank/DDBJ whole genome shotgun (WGS) entry which is preliminary data.</text>
</comment>
<dbReference type="Proteomes" id="UP000574690">
    <property type="component" value="Unassembled WGS sequence"/>
</dbReference>
<dbReference type="Gene3D" id="1.20.1250.20">
    <property type="entry name" value="MFS general substrate transporter like domains"/>
    <property type="match status" value="1"/>
</dbReference>
<sequence length="122" mass="12114">MTTLDRPLSSATAAAVAAPERATPKQWLAVAAVSLGVFVVMTSEVLPVGLLTPIGAELGVSEGTAGLMVTVPGLVAAVAAPLSIVLTRRLDRRLVLLGLALLVAGANIGAATATTFGTLLAS</sequence>
<evidence type="ECO:0000256" key="4">
    <source>
        <dbReference type="ARBA" id="ARBA00022989"/>
    </source>
</evidence>
<dbReference type="GO" id="GO:0022857">
    <property type="term" value="F:transmembrane transporter activity"/>
    <property type="evidence" value="ECO:0007669"/>
    <property type="project" value="InterPro"/>
</dbReference>
<evidence type="ECO:0000256" key="1">
    <source>
        <dbReference type="ARBA" id="ARBA00004651"/>
    </source>
</evidence>
<name>A0A850C255_9ACTN</name>
<keyword evidence="4 6" id="KW-1133">Transmembrane helix</keyword>
<keyword evidence="2" id="KW-1003">Cell membrane</keyword>
<dbReference type="GO" id="GO:0005886">
    <property type="term" value="C:plasma membrane"/>
    <property type="evidence" value="ECO:0007669"/>
    <property type="project" value="UniProtKB-SubCell"/>
</dbReference>
<dbReference type="Pfam" id="PF07690">
    <property type="entry name" value="MFS_1"/>
    <property type="match status" value="1"/>
</dbReference>
<accession>A0A850C255</accession>
<feature type="non-terminal residue" evidence="8">
    <location>
        <position position="122"/>
    </location>
</feature>
<evidence type="ECO:0000313" key="8">
    <source>
        <dbReference type="EMBL" id="NUQ88344.1"/>
    </source>
</evidence>
<dbReference type="PROSITE" id="PS50850">
    <property type="entry name" value="MFS"/>
    <property type="match status" value="1"/>
</dbReference>
<feature type="domain" description="Major facilitator superfamily (MFS) profile" evidence="7">
    <location>
        <begin position="29"/>
        <end position="122"/>
    </location>
</feature>
<gene>
    <name evidence="8" type="ORF">HOQ43_07770</name>
</gene>
<dbReference type="InterPro" id="IPR050189">
    <property type="entry name" value="MFS_Efflux_Transporters"/>
</dbReference>
<evidence type="ECO:0000256" key="5">
    <source>
        <dbReference type="ARBA" id="ARBA00023136"/>
    </source>
</evidence>
<dbReference type="PANTHER" id="PTHR43124">
    <property type="entry name" value="PURINE EFFLUX PUMP PBUE"/>
    <property type="match status" value="1"/>
</dbReference>
<evidence type="ECO:0000313" key="9">
    <source>
        <dbReference type="Proteomes" id="UP000574690"/>
    </source>
</evidence>
<keyword evidence="5 6" id="KW-0472">Membrane</keyword>
<feature type="transmembrane region" description="Helical" evidence="6">
    <location>
        <begin position="66"/>
        <end position="87"/>
    </location>
</feature>
<dbReference type="PANTHER" id="PTHR43124:SF3">
    <property type="entry name" value="CHLORAMPHENICOL EFFLUX PUMP RV0191"/>
    <property type="match status" value="1"/>
</dbReference>
<dbReference type="InterPro" id="IPR020846">
    <property type="entry name" value="MFS_dom"/>
</dbReference>
<feature type="transmembrane region" description="Helical" evidence="6">
    <location>
        <begin position="94"/>
        <end position="121"/>
    </location>
</feature>
<dbReference type="SUPFAM" id="SSF103473">
    <property type="entry name" value="MFS general substrate transporter"/>
    <property type="match status" value="1"/>
</dbReference>
<dbReference type="AlphaFoldDB" id="A0A850C255"/>